<evidence type="ECO:0000313" key="2">
    <source>
        <dbReference type="Proteomes" id="UP000276133"/>
    </source>
</evidence>
<dbReference type="Proteomes" id="UP000276133">
    <property type="component" value="Unassembled WGS sequence"/>
</dbReference>
<name>A0A3M7PGE9_BRAPC</name>
<dbReference type="AlphaFoldDB" id="A0A3M7PGE9"/>
<proteinExistence type="predicted"/>
<keyword evidence="2" id="KW-1185">Reference proteome</keyword>
<reference evidence="1 2" key="1">
    <citation type="journal article" date="2018" name="Sci. Rep.">
        <title>Genomic signatures of local adaptation to the degree of environmental predictability in rotifers.</title>
        <authorList>
            <person name="Franch-Gras L."/>
            <person name="Hahn C."/>
            <person name="Garcia-Roger E.M."/>
            <person name="Carmona M.J."/>
            <person name="Serra M."/>
            <person name="Gomez A."/>
        </authorList>
    </citation>
    <scope>NUCLEOTIDE SEQUENCE [LARGE SCALE GENOMIC DNA]</scope>
    <source>
        <strain evidence="1">HYR1</strain>
    </source>
</reference>
<comment type="caution">
    <text evidence="1">The sequence shown here is derived from an EMBL/GenBank/DDBJ whole genome shotgun (WGS) entry which is preliminary data.</text>
</comment>
<evidence type="ECO:0000313" key="1">
    <source>
        <dbReference type="EMBL" id="RMZ98118.1"/>
    </source>
</evidence>
<protein>
    <submittedName>
        <fullName evidence="1">Uncharacterized protein</fullName>
    </submittedName>
</protein>
<accession>A0A3M7PGE9</accession>
<sequence length="89" mass="10665">YKEKHLTGFTKSSENYPCFARIDLIYEKNNEIFFALAPYKTLGYLKHYLGYKLLQEKDILHLHFKQKSIPMDLYNLDNHLIVVPKYPIK</sequence>
<gene>
    <name evidence="1" type="ORF">BpHYR1_032581</name>
</gene>
<organism evidence="1 2">
    <name type="scientific">Brachionus plicatilis</name>
    <name type="common">Marine rotifer</name>
    <name type="synonym">Brachionus muelleri</name>
    <dbReference type="NCBI Taxonomy" id="10195"/>
    <lineage>
        <taxon>Eukaryota</taxon>
        <taxon>Metazoa</taxon>
        <taxon>Spiralia</taxon>
        <taxon>Gnathifera</taxon>
        <taxon>Rotifera</taxon>
        <taxon>Eurotatoria</taxon>
        <taxon>Monogononta</taxon>
        <taxon>Pseudotrocha</taxon>
        <taxon>Ploima</taxon>
        <taxon>Brachionidae</taxon>
        <taxon>Brachionus</taxon>
    </lineage>
</organism>
<feature type="non-terminal residue" evidence="1">
    <location>
        <position position="1"/>
    </location>
</feature>
<dbReference type="EMBL" id="REGN01010974">
    <property type="protein sequence ID" value="RMZ98118.1"/>
    <property type="molecule type" value="Genomic_DNA"/>
</dbReference>